<dbReference type="Proteomes" id="UP000002524">
    <property type="component" value="Chromosome 1"/>
</dbReference>
<feature type="chain" id="PRO_5009974242" evidence="1">
    <location>
        <begin position="20"/>
        <end position="210"/>
    </location>
</feature>
<dbReference type="GeneID" id="69518053"/>
<keyword evidence="3" id="KW-1185">Reference proteome</keyword>
<dbReference type="InParanoid" id="Q9RTF2"/>
<dbReference type="HOGENOM" id="CLU_1382140_0_0_0"/>
<evidence type="ECO:0000256" key="1">
    <source>
        <dbReference type="SAM" id="SignalP"/>
    </source>
</evidence>
<accession>Q9RTF2</accession>
<dbReference type="OrthoDB" id="66185at2"/>
<dbReference type="PaxDb" id="243230-DR_1813"/>
<keyword evidence="1" id="KW-0732">Signal</keyword>
<gene>
    <name evidence="2" type="ordered locus">DR_1813</name>
</gene>
<dbReference type="EnsemblBacteria" id="AAF11373">
    <property type="protein sequence ID" value="AAF11373"/>
    <property type="gene ID" value="DR_1813"/>
</dbReference>
<dbReference type="PIR" id="E75349">
    <property type="entry name" value="E75349"/>
</dbReference>
<dbReference type="PATRIC" id="fig|243230.17.peg.2024"/>
<organism evidence="2 3">
    <name type="scientific">Deinococcus radiodurans (strain ATCC 13939 / DSM 20539 / JCM 16871 / CCUG 27074 / LMG 4051 / NBRC 15346 / NCIMB 9279 / VKM B-1422 / R1)</name>
    <dbReference type="NCBI Taxonomy" id="243230"/>
    <lineage>
        <taxon>Bacteria</taxon>
        <taxon>Thermotogati</taxon>
        <taxon>Deinococcota</taxon>
        <taxon>Deinococci</taxon>
        <taxon>Deinococcales</taxon>
        <taxon>Deinococcaceae</taxon>
        <taxon>Deinococcus</taxon>
    </lineage>
</organism>
<dbReference type="KEGG" id="dra:DR_1813"/>
<protein>
    <submittedName>
        <fullName evidence="2">Uncharacterized protein</fullName>
    </submittedName>
</protein>
<proteinExistence type="predicted"/>
<dbReference type="AlphaFoldDB" id="Q9RTF2"/>
<sequence>MKTVPLFLLPLTLSSLATAQTYQSVNITLKQSTGQLRVAPSTATTPTLGVKTPTVKAGVAYVSASHETGDWAVGLSPRLPLALSIRQDTGSMDLNLRGLPLTALNLMGTTSDIQLVLPSRSLTANITQDTGSLNLYLPADTGLQVVIQNFGTGSLVVEGQEVASGIALTGTYKTANYDSARNRITLNLKMTTGDVKVFKPGAPAPRLNTK</sequence>
<evidence type="ECO:0000313" key="3">
    <source>
        <dbReference type="Proteomes" id="UP000002524"/>
    </source>
</evidence>
<reference evidence="2 3" key="1">
    <citation type="journal article" date="1999" name="Science">
        <title>Genome sequence of the radioresistant bacterium Deinococcus radiodurans R1.</title>
        <authorList>
            <person name="White O."/>
            <person name="Eisen J.A."/>
            <person name="Heidelberg J.F."/>
            <person name="Hickey E.K."/>
            <person name="Peterson J.D."/>
            <person name="Dodson R.J."/>
            <person name="Haft D.H."/>
            <person name="Gwinn M.L."/>
            <person name="Nelson W.C."/>
            <person name="Richardson D.L."/>
            <person name="Moffat K.S."/>
            <person name="Qin H."/>
            <person name="Jiang L."/>
            <person name="Pamphile W."/>
            <person name="Crosby M."/>
            <person name="Shen M."/>
            <person name="Vamathevan J.J."/>
            <person name="Lam P."/>
            <person name="McDonald L."/>
            <person name="Utterback T."/>
            <person name="Zalewski C."/>
            <person name="Makarova K.S."/>
            <person name="Aravind L."/>
            <person name="Daly M.J."/>
            <person name="Minton K.W."/>
            <person name="Fleischmann R.D."/>
            <person name="Ketchum K.A."/>
            <person name="Nelson K.E."/>
            <person name="Salzberg S."/>
            <person name="Smith H.O."/>
            <person name="Venter J.C."/>
            <person name="Fraser C.M."/>
        </authorList>
    </citation>
    <scope>NUCLEOTIDE SEQUENCE [LARGE SCALE GENOMIC DNA]</scope>
    <source>
        <strain evidence="3">ATCC 13939 / DSM 20539 / JCM 16871 / LMG 4051 / NBRC 15346 / NCIMB 9279 / R1 / VKM B-1422</strain>
    </source>
</reference>
<dbReference type="EMBL" id="AE000513">
    <property type="protein sequence ID" value="AAF11373.1"/>
    <property type="molecule type" value="Genomic_DNA"/>
</dbReference>
<evidence type="ECO:0000313" key="2">
    <source>
        <dbReference type="EMBL" id="AAF11373.1"/>
    </source>
</evidence>
<feature type="signal peptide" evidence="1">
    <location>
        <begin position="1"/>
        <end position="19"/>
    </location>
</feature>
<name>Q9RTF2_DEIRA</name>
<dbReference type="RefSeq" id="WP_010888448.1">
    <property type="nucleotide sequence ID" value="NC_001263.1"/>
</dbReference>